<accession>A0AA40DYD7</accession>
<reference evidence="1" key="1">
    <citation type="submission" date="2023-06" db="EMBL/GenBank/DDBJ databases">
        <title>Genome-scale phylogeny and comparative genomics of the fungal order Sordariales.</title>
        <authorList>
            <consortium name="Lawrence Berkeley National Laboratory"/>
            <person name="Hensen N."/>
            <person name="Bonometti L."/>
            <person name="Westerberg I."/>
            <person name="Brannstrom I.O."/>
            <person name="Guillou S."/>
            <person name="Cros-Aarteil S."/>
            <person name="Calhoun S."/>
            <person name="Haridas S."/>
            <person name="Kuo A."/>
            <person name="Mondo S."/>
            <person name="Pangilinan J."/>
            <person name="Riley R."/>
            <person name="Labutti K."/>
            <person name="Andreopoulos B."/>
            <person name="Lipzen A."/>
            <person name="Chen C."/>
            <person name="Yanf M."/>
            <person name="Daum C."/>
            <person name="Ng V."/>
            <person name="Clum A."/>
            <person name="Steindorff A."/>
            <person name="Ohm R."/>
            <person name="Martin F."/>
            <person name="Silar P."/>
            <person name="Natvig D."/>
            <person name="Lalanne C."/>
            <person name="Gautier V."/>
            <person name="Ament-Velasquez S.L."/>
            <person name="Kruys A."/>
            <person name="Hutchinson M.I."/>
            <person name="Powell A.J."/>
            <person name="Barry K."/>
            <person name="Miller A.N."/>
            <person name="Grigoriev I.V."/>
            <person name="Debuchy R."/>
            <person name="Gladieux P."/>
            <person name="Thoren M.H."/>
            <person name="Johannesson H."/>
        </authorList>
    </citation>
    <scope>NUCLEOTIDE SEQUENCE</scope>
    <source>
        <strain evidence="1">SMH4607-1</strain>
    </source>
</reference>
<evidence type="ECO:0000313" key="2">
    <source>
        <dbReference type="Proteomes" id="UP001172102"/>
    </source>
</evidence>
<dbReference type="AlphaFoldDB" id="A0AA40DYD7"/>
<comment type="caution">
    <text evidence="1">The sequence shown here is derived from an EMBL/GenBank/DDBJ whole genome shotgun (WGS) entry which is preliminary data.</text>
</comment>
<keyword evidence="2" id="KW-1185">Reference proteome</keyword>
<name>A0AA40DYD7_9PEZI</name>
<dbReference type="Proteomes" id="UP001172102">
    <property type="component" value="Unassembled WGS sequence"/>
</dbReference>
<organism evidence="1 2">
    <name type="scientific">Lasiosphaeris hirsuta</name>
    <dbReference type="NCBI Taxonomy" id="260670"/>
    <lineage>
        <taxon>Eukaryota</taxon>
        <taxon>Fungi</taxon>
        <taxon>Dikarya</taxon>
        <taxon>Ascomycota</taxon>
        <taxon>Pezizomycotina</taxon>
        <taxon>Sordariomycetes</taxon>
        <taxon>Sordariomycetidae</taxon>
        <taxon>Sordariales</taxon>
        <taxon>Lasiosphaeriaceae</taxon>
        <taxon>Lasiosphaeris</taxon>
    </lineage>
</organism>
<proteinExistence type="predicted"/>
<evidence type="ECO:0000313" key="1">
    <source>
        <dbReference type="EMBL" id="KAK0716163.1"/>
    </source>
</evidence>
<dbReference type="EMBL" id="JAUKUA010000004">
    <property type="protein sequence ID" value="KAK0716163.1"/>
    <property type="molecule type" value="Genomic_DNA"/>
</dbReference>
<sequence>MAAASPDLFATTCKALESPIPELTQPTDRPARFPRRSLRKQHGLELSTENNGAKYQCAAFFCLQSCAWLPCQCQYDLPPDASPAIVNVETSHSASCAPRCLSVPPINRSVAPTGSCVAEAQSGLRGDAWSVEECVWMVRLRAAELRWAYVTREPEWLESGEAGGRCLSGVVGRQFDESTSLCICLGSVLDSNRKRKHRRPRSAQTWPRNSVAICPSPLMGCPPYSPPVAAAGSATLVLNGHAAPPGLFFFGPVASRHLRPLAVLVAQAIWIRELLANHIPPSRKVLGCLGVGGVGARSRAVLPHADGSQWPGREPVLDAGWLRRPAPRWPPNTILLARLLANLSMTAANLPTKAKMCVA</sequence>
<protein>
    <submittedName>
        <fullName evidence="1">Uncharacterized protein</fullName>
    </submittedName>
</protein>
<gene>
    <name evidence="1" type="ORF">B0H67DRAFT_257839</name>
</gene>